<dbReference type="InterPro" id="IPR017969">
    <property type="entry name" value="Heavy-metal-associated_CS"/>
</dbReference>
<dbReference type="SUPFAM" id="SSF56784">
    <property type="entry name" value="HAD-like"/>
    <property type="match status" value="1"/>
</dbReference>
<dbReference type="GO" id="GO:0012505">
    <property type="term" value="C:endomembrane system"/>
    <property type="evidence" value="ECO:0007669"/>
    <property type="project" value="UniProtKB-SubCell"/>
</dbReference>
<evidence type="ECO:0000256" key="14">
    <source>
        <dbReference type="RuleBase" id="RU362081"/>
    </source>
</evidence>
<dbReference type="Gene3D" id="2.70.150.10">
    <property type="entry name" value="Calcium-transporting ATPase, cytoplasmic transduction domain A"/>
    <property type="match status" value="1"/>
</dbReference>
<feature type="transmembrane region" description="Helical" evidence="14">
    <location>
        <begin position="206"/>
        <end position="222"/>
    </location>
</feature>
<keyword evidence="10 14" id="KW-1133">Transmembrane helix</keyword>
<evidence type="ECO:0000256" key="8">
    <source>
        <dbReference type="ARBA" id="ARBA00022840"/>
    </source>
</evidence>
<dbReference type="Pfam" id="PF00403">
    <property type="entry name" value="HMA"/>
    <property type="match status" value="1"/>
</dbReference>
<dbReference type="Proteomes" id="UP000480303">
    <property type="component" value="Unassembled WGS sequence"/>
</dbReference>
<dbReference type="PANTHER" id="PTHR43520:SF8">
    <property type="entry name" value="P-TYPE CU(+) TRANSPORTER"/>
    <property type="match status" value="1"/>
</dbReference>
<dbReference type="PROSITE" id="PS01047">
    <property type="entry name" value="HMA_1"/>
    <property type="match status" value="1"/>
</dbReference>
<proteinExistence type="inferred from homology"/>
<dbReference type="PROSITE" id="PS00154">
    <property type="entry name" value="ATPASE_E1_E2"/>
    <property type="match status" value="1"/>
</dbReference>
<dbReference type="PROSITE" id="PS50846">
    <property type="entry name" value="HMA_2"/>
    <property type="match status" value="1"/>
</dbReference>
<dbReference type="PROSITE" id="PS01229">
    <property type="entry name" value="COF_2"/>
    <property type="match status" value="1"/>
</dbReference>
<comment type="similarity">
    <text evidence="2 14">Belongs to the cation transport ATPase (P-type) (TC 3.A.3) family. Type IB subfamily.</text>
</comment>
<keyword evidence="6 14" id="KW-0547">Nucleotide-binding</keyword>
<dbReference type="InterPro" id="IPR006121">
    <property type="entry name" value="HMA_dom"/>
</dbReference>
<comment type="caution">
    <text evidence="16">The sequence shown here is derived from an EMBL/GenBank/DDBJ whole genome shotgun (WGS) entry which is preliminary data.</text>
</comment>
<evidence type="ECO:0000256" key="13">
    <source>
        <dbReference type="ARBA" id="ARBA00049289"/>
    </source>
</evidence>
<keyword evidence="7" id="KW-0813">Transport</keyword>
<dbReference type="GO" id="GO:0005886">
    <property type="term" value="C:plasma membrane"/>
    <property type="evidence" value="ECO:0007669"/>
    <property type="project" value="UniProtKB-SubCell"/>
</dbReference>
<keyword evidence="17" id="KW-1185">Reference proteome</keyword>
<dbReference type="SUPFAM" id="SSF81665">
    <property type="entry name" value="Calcium ATPase, transmembrane domain M"/>
    <property type="match status" value="1"/>
</dbReference>
<evidence type="ECO:0000313" key="16">
    <source>
        <dbReference type="EMBL" id="GFH43255.1"/>
    </source>
</evidence>
<dbReference type="InterPro" id="IPR027256">
    <property type="entry name" value="P-typ_ATPase_IB"/>
</dbReference>
<dbReference type="GO" id="GO:0043682">
    <property type="term" value="F:P-type divalent copper transporter activity"/>
    <property type="evidence" value="ECO:0007669"/>
    <property type="project" value="TreeGrafter"/>
</dbReference>
<evidence type="ECO:0000256" key="1">
    <source>
        <dbReference type="ARBA" id="ARBA00004127"/>
    </source>
</evidence>
<dbReference type="SUPFAM" id="SSF81653">
    <property type="entry name" value="Calcium ATPase, transduction domain A"/>
    <property type="match status" value="1"/>
</dbReference>
<evidence type="ECO:0000256" key="7">
    <source>
        <dbReference type="ARBA" id="ARBA00022796"/>
    </source>
</evidence>
<gene>
    <name evidence="16" type="primary">copA</name>
    <name evidence="16" type="ORF">Hs30E_18060</name>
</gene>
<dbReference type="PANTHER" id="PTHR43520">
    <property type="entry name" value="ATP7, ISOFORM B"/>
    <property type="match status" value="1"/>
</dbReference>
<dbReference type="InterPro" id="IPR001757">
    <property type="entry name" value="P_typ_ATPase"/>
</dbReference>
<dbReference type="Pfam" id="PF00702">
    <property type="entry name" value="Hydrolase"/>
    <property type="match status" value="1"/>
</dbReference>
<evidence type="ECO:0000313" key="17">
    <source>
        <dbReference type="Proteomes" id="UP000480303"/>
    </source>
</evidence>
<dbReference type="CDD" id="cd02094">
    <property type="entry name" value="P-type_ATPase_Cu-like"/>
    <property type="match status" value="1"/>
</dbReference>
<dbReference type="Gene3D" id="3.40.1110.10">
    <property type="entry name" value="Calcium-transporting ATPase, cytoplasmic domain N"/>
    <property type="match status" value="1"/>
</dbReference>
<comment type="subcellular location">
    <subcellularLocation>
        <location evidence="14">Cell membrane</location>
    </subcellularLocation>
    <subcellularLocation>
        <location evidence="1">Endomembrane system</location>
        <topology evidence="1">Multi-pass membrane protein</topology>
    </subcellularLocation>
</comment>
<dbReference type="InterPro" id="IPR008250">
    <property type="entry name" value="ATPase_P-typ_transduc_dom_A_sf"/>
</dbReference>
<reference evidence="16 17" key="1">
    <citation type="submission" date="2020-02" db="EMBL/GenBank/DDBJ databases">
        <title>Draft genome sequence of Lactococcus sp. Hs30E4-3.</title>
        <authorList>
            <person name="Noda S."/>
            <person name="Yuki M."/>
            <person name="Ohkuma M."/>
        </authorList>
    </citation>
    <scope>NUCLEOTIDE SEQUENCE [LARGE SCALE GENOMIC DNA]</scope>
    <source>
        <strain evidence="16 17">Hs30E4-3</strain>
    </source>
</reference>
<feature type="transmembrane region" description="Helical" evidence="14">
    <location>
        <begin position="702"/>
        <end position="720"/>
    </location>
</feature>
<evidence type="ECO:0000256" key="3">
    <source>
        <dbReference type="ARBA" id="ARBA00012517"/>
    </source>
</evidence>
<feature type="transmembrane region" description="Helical" evidence="14">
    <location>
        <begin position="141"/>
        <end position="160"/>
    </location>
</feature>
<keyword evidence="7" id="KW-0406">Ion transport</keyword>
<keyword evidence="11" id="KW-0186">Copper</keyword>
<dbReference type="InterPro" id="IPR036412">
    <property type="entry name" value="HAD-like_sf"/>
</dbReference>
<feature type="transmembrane region" description="Helical" evidence="14">
    <location>
        <begin position="677"/>
        <end position="696"/>
    </location>
</feature>
<feature type="transmembrane region" description="Helical" evidence="14">
    <location>
        <begin position="112"/>
        <end position="135"/>
    </location>
</feature>
<accession>A0A6A0BEX7</accession>
<dbReference type="NCBIfam" id="TIGR01525">
    <property type="entry name" value="ATPase-IB_hvy"/>
    <property type="match status" value="1"/>
</dbReference>
<evidence type="ECO:0000256" key="11">
    <source>
        <dbReference type="ARBA" id="ARBA00023008"/>
    </source>
</evidence>
<dbReference type="InterPro" id="IPR023299">
    <property type="entry name" value="ATPase_P-typ_cyto_dom_N"/>
</dbReference>
<evidence type="ECO:0000259" key="15">
    <source>
        <dbReference type="PROSITE" id="PS50846"/>
    </source>
</evidence>
<dbReference type="Pfam" id="PF00122">
    <property type="entry name" value="E1-E2_ATPase"/>
    <property type="match status" value="1"/>
</dbReference>
<dbReference type="SUPFAM" id="SSF55008">
    <property type="entry name" value="HMA, heavy metal-associated domain"/>
    <property type="match status" value="1"/>
</dbReference>
<dbReference type="GO" id="GO:0055070">
    <property type="term" value="P:copper ion homeostasis"/>
    <property type="evidence" value="ECO:0007669"/>
    <property type="project" value="TreeGrafter"/>
</dbReference>
<keyword evidence="8 14" id="KW-0067">ATP-binding</keyword>
<evidence type="ECO:0000256" key="10">
    <source>
        <dbReference type="ARBA" id="ARBA00022989"/>
    </source>
</evidence>
<keyword evidence="12 14" id="KW-0472">Membrane</keyword>
<evidence type="ECO:0000256" key="6">
    <source>
        <dbReference type="ARBA" id="ARBA00022741"/>
    </source>
</evidence>
<dbReference type="Gene3D" id="3.40.50.1000">
    <property type="entry name" value="HAD superfamily/HAD-like"/>
    <property type="match status" value="1"/>
</dbReference>
<evidence type="ECO:0000256" key="5">
    <source>
        <dbReference type="ARBA" id="ARBA00022723"/>
    </source>
</evidence>
<keyword evidence="7" id="KW-0187">Copper transport</keyword>
<dbReference type="NCBIfam" id="TIGR01494">
    <property type="entry name" value="ATPase_P-type"/>
    <property type="match status" value="1"/>
</dbReference>
<dbReference type="AlphaFoldDB" id="A0A6A0BEX7"/>
<evidence type="ECO:0000256" key="4">
    <source>
        <dbReference type="ARBA" id="ARBA00022692"/>
    </source>
</evidence>
<feature type="transmembrane region" description="Helical" evidence="14">
    <location>
        <begin position="359"/>
        <end position="381"/>
    </location>
</feature>
<comment type="catalytic activity">
    <reaction evidence="13">
        <text>Cu(+)(in) + ATP + H2O = Cu(+)(out) + ADP + phosphate + H(+)</text>
        <dbReference type="Rhea" id="RHEA:25792"/>
        <dbReference type="ChEBI" id="CHEBI:15377"/>
        <dbReference type="ChEBI" id="CHEBI:15378"/>
        <dbReference type="ChEBI" id="CHEBI:30616"/>
        <dbReference type="ChEBI" id="CHEBI:43474"/>
        <dbReference type="ChEBI" id="CHEBI:49552"/>
        <dbReference type="ChEBI" id="CHEBI:456216"/>
        <dbReference type="EC" id="7.2.2.8"/>
    </reaction>
</comment>
<organism evidence="16 17">
    <name type="scientific">Pseudolactococcus hodotermopsidis</name>
    <dbReference type="NCBI Taxonomy" id="2709157"/>
    <lineage>
        <taxon>Bacteria</taxon>
        <taxon>Bacillati</taxon>
        <taxon>Bacillota</taxon>
        <taxon>Bacilli</taxon>
        <taxon>Lactobacillales</taxon>
        <taxon>Streptococcaceae</taxon>
        <taxon>Pseudolactococcus</taxon>
    </lineage>
</organism>
<name>A0A6A0BEX7_9LACT</name>
<dbReference type="GO" id="GO:0016887">
    <property type="term" value="F:ATP hydrolysis activity"/>
    <property type="evidence" value="ECO:0007669"/>
    <property type="project" value="InterPro"/>
</dbReference>
<dbReference type="PRINTS" id="PR00943">
    <property type="entry name" value="CUATPASE"/>
</dbReference>
<dbReference type="GO" id="GO:0005524">
    <property type="term" value="F:ATP binding"/>
    <property type="evidence" value="ECO:0007669"/>
    <property type="project" value="UniProtKB-UniRule"/>
</dbReference>
<sequence>MLSFLLDEKGKVGTNFFCVNTQSDMKTQSFVITGMTCANCVTRVDKALNQSDKVLEATVNLATEKARVVVSDNCDFDEIIEIVIKAGYGAIIDDKAHREKIRLAKLKAEKKLFWSFIISAILTLPMVIGMFAGMFEIHELMFFHTPIVQLILATPVQFILGARFYKGAFMALKNKSANMDVLVALGTSVAYLSSLIFGLILGNGHAVNFESAAVIITLVLLGKNLEMRAKKNTSAAIYSLQKKRAKTVHLLRDDKETDVPIEEVVISQHILIKPGEIVPLDVEILSGMASFDESSLTGEAVPVAKTVGSTLMEGAVNLDGIITARVIHTTDESAISQMMSAMEEAQATKPEIQKTADKISAIFVPIVLIIALLTCLITALITKDMTLGLLHATSVLVISCPCALGLATPTAIMVATGLGAKNGILIKDANALEHAKNVTTVFFDKTGTITTGKFQLESWSGSANEFQILASLESLSNHPLAKSLDKIAILPVTNFQELAGLGISGTISGKHYVAGNAQLMSDNGILVTSTSNTSIFLASKGKLLGTATFSSQVKADAAQTMSKLRENGVKTIMLTGDNVNSAAKINEIVKVDTVIAQANPAKKAEVVSKATNAMMIGDGINDSVALSSALVGVAMGAGSDIAMQSGDVVMTSESSLAKITSLITLSQKTVRKIHQNYFWAFIYNLIGIPLAAFGLLNPMFAALAMSLSSVSVIVSSLLLGTKKI</sequence>
<dbReference type="InterPro" id="IPR023298">
    <property type="entry name" value="ATPase_P-typ_TM_dom_sf"/>
</dbReference>
<dbReference type="InterPro" id="IPR018303">
    <property type="entry name" value="ATPase_P-typ_P_site"/>
</dbReference>
<dbReference type="GO" id="GO:0005507">
    <property type="term" value="F:copper ion binding"/>
    <property type="evidence" value="ECO:0007669"/>
    <property type="project" value="TreeGrafter"/>
</dbReference>
<feature type="transmembrane region" description="Helical" evidence="14">
    <location>
        <begin position="393"/>
        <end position="418"/>
    </location>
</feature>
<dbReference type="Gene3D" id="3.30.70.100">
    <property type="match status" value="1"/>
</dbReference>
<dbReference type="InterPro" id="IPR059000">
    <property type="entry name" value="ATPase_P-type_domA"/>
</dbReference>
<feature type="transmembrane region" description="Helical" evidence="14">
    <location>
        <begin position="181"/>
        <end position="200"/>
    </location>
</feature>
<dbReference type="InterPro" id="IPR036163">
    <property type="entry name" value="HMA_dom_sf"/>
</dbReference>
<dbReference type="NCBIfam" id="TIGR01512">
    <property type="entry name" value="ATPase-IB2_Cd"/>
    <property type="match status" value="1"/>
</dbReference>
<evidence type="ECO:0000256" key="12">
    <source>
        <dbReference type="ARBA" id="ARBA00023136"/>
    </source>
</evidence>
<keyword evidence="14" id="KW-1003">Cell membrane</keyword>
<keyword evidence="5 14" id="KW-0479">Metal-binding</keyword>
<protein>
    <recommendedName>
        <fullName evidence="3">P-type Cu(+) transporter</fullName>
        <ecNumber evidence="3">7.2.2.8</ecNumber>
    </recommendedName>
</protein>
<dbReference type="EMBL" id="BLLI01000069">
    <property type="protein sequence ID" value="GFH43255.1"/>
    <property type="molecule type" value="Genomic_DNA"/>
</dbReference>
<keyword evidence="9" id="KW-1278">Translocase</keyword>
<evidence type="ECO:0000256" key="9">
    <source>
        <dbReference type="ARBA" id="ARBA00022967"/>
    </source>
</evidence>
<dbReference type="CDD" id="cd00371">
    <property type="entry name" value="HMA"/>
    <property type="match status" value="1"/>
</dbReference>
<dbReference type="GO" id="GO:0140581">
    <property type="term" value="F:P-type monovalent copper transporter activity"/>
    <property type="evidence" value="ECO:0007669"/>
    <property type="project" value="UniProtKB-EC"/>
</dbReference>
<keyword evidence="4 14" id="KW-0812">Transmembrane</keyword>
<dbReference type="PRINTS" id="PR00119">
    <property type="entry name" value="CATATPASE"/>
</dbReference>
<evidence type="ECO:0000256" key="2">
    <source>
        <dbReference type="ARBA" id="ARBA00006024"/>
    </source>
</evidence>
<feature type="domain" description="HMA" evidence="15">
    <location>
        <begin position="26"/>
        <end position="91"/>
    </location>
</feature>
<dbReference type="NCBIfam" id="TIGR01511">
    <property type="entry name" value="ATPase-IB1_Cu"/>
    <property type="match status" value="1"/>
</dbReference>
<dbReference type="EC" id="7.2.2.8" evidence="3"/>
<dbReference type="InterPro" id="IPR023214">
    <property type="entry name" value="HAD_sf"/>
</dbReference>